<proteinExistence type="predicted"/>
<dbReference type="Proteomes" id="UP000041770">
    <property type="component" value="Unassembled WGS sequence"/>
</dbReference>
<dbReference type="EMBL" id="CWOW01000017">
    <property type="protein sequence ID" value="CSA96190.1"/>
    <property type="molecule type" value="Genomic_DNA"/>
</dbReference>
<dbReference type="AlphaFoldDB" id="A0A656AD40"/>
<protein>
    <submittedName>
        <fullName evidence="2">Uncharacterized protein</fullName>
    </submittedName>
</protein>
<sequence length="59" mass="6772">MIISMVCGNVKRRGLSKSALFATKPEVPWPYIAVKPAQIPRVMARSQSVKRRREANRYK</sequence>
<dbReference type="EMBL" id="CWQY01000022">
    <property type="protein sequence ID" value="CSD02090.1"/>
    <property type="molecule type" value="Genomic_DNA"/>
</dbReference>
<dbReference type="Proteomes" id="UP000044806">
    <property type="component" value="Unassembled WGS sequence"/>
</dbReference>
<organism evidence="2 3">
    <name type="scientific">Vibrio cholerae</name>
    <dbReference type="NCBI Taxonomy" id="666"/>
    <lineage>
        <taxon>Bacteria</taxon>
        <taxon>Pseudomonadati</taxon>
        <taxon>Pseudomonadota</taxon>
        <taxon>Gammaproteobacteria</taxon>
        <taxon>Vibrionales</taxon>
        <taxon>Vibrionaceae</taxon>
        <taxon>Vibrio</taxon>
    </lineage>
</organism>
<name>A0A656AD40_VIBCL</name>
<evidence type="ECO:0000313" key="3">
    <source>
        <dbReference type="Proteomes" id="UP000041770"/>
    </source>
</evidence>
<evidence type="ECO:0000313" key="1">
    <source>
        <dbReference type="EMBL" id="CSA96190.1"/>
    </source>
</evidence>
<gene>
    <name evidence="1" type="ORF">ERS013165_02904</name>
    <name evidence="2" type="ORF">ERS013200_02924</name>
</gene>
<reference evidence="3 4" key="1">
    <citation type="submission" date="2015-07" db="EMBL/GenBank/DDBJ databases">
        <authorList>
            <consortium name="Pathogen Informatics"/>
        </authorList>
    </citation>
    <scope>NUCLEOTIDE SEQUENCE [LARGE SCALE GENOMIC DNA]</scope>
    <source>
        <strain evidence="2 3">A316</strain>
        <strain evidence="1 4">A51</strain>
    </source>
</reference>
<evidence type="ECO:0000313" key="4">
    <source>
        <dbReference type="Proteomes" id="UP000044806"/>
    </source>
</evidence>
<evidence type="ECO:0000313" key="2">
    <source>
        <dbReference type="EMBL" id="CSD02090.1"/>
    </source>
</evidence>
<accession>A0A656AD40</accession>